<dbReference type="ExpressionAtlas" id="A0A2K3N4V6">
    <property type="expression patterns" value="baseline"/>
</dbReference>
<proteinExistence type="predicted"/>
<dbReference type="Pfam" id="PF14244">
    <property type="entry name" value="Retrotran_gag_3"/>
    <property type="match status" value="1"/>
</dbReference>
<evidence type="ECO:0000259" key="2">
    <source>
        <dbReference type="Pfam" id="PF03732"/>
    </source>
</evidence>
<protein>
    <submittedName>
        <fullName evidence="4">Integrase catalytic region</fullName>
    </submittedName>
</protein>
<dbReference type="PANTHER" id="PTHR37610">
    <property type="entry name" value="CCHC-TYPE DOMAIN-CONTAINING PROTEIN"/>
    <property type="match status" value="1"/>
</dbReference>
<reference evidence="4 5" key="1">
    <citation type="journal article" date="2014" name="Am. J. Bot.">
        <title>Genome assembly and annotation for red clover (Trifolium pratense; Fabaceae).</title>
        <authorList>
            <person name="Istvanek J."/>
            <person name="Jaros M."/>
            <person name="Krenek A."/>
            <person name="Repkova J."/>
        </authorList>
    </citation>
    <scope>NUCLEOTIDE SEQUENCE [LARGE SCALE GENOMIC DNA]</scope>
    <source>
        <strain evidence="5">cv. Tatra</strain>
        <tissue evidence="4">Young leaves</tissue>
    </source>
</reference>
<feature type="domain" description="Retrotransposon gag" evidence="2">
    <location>
        <begin position="83"/>
        <end position="193"/>
    </location>
</feature>
<organism evidence="4 5">
    <name type="scientific">Trifolium pratense</name>
    <name type="common">Red clover</name>
    <dbReference type="NCBI Taxonomy" id="57577"/>
    <lineage>
        <taxon>Eukaryota</taxon>
        <taxon>Viridiplantae</taxon>
        <taxon>Streptophyta</taxon>
        <taxon>Embryophyta</taxon>
        <taxon>Tracheophyta</taxon>
        <taxon>Spermatophyta</taxon>
        <taxon>Magnoliopsida</taxon>
        <taxon>eudicotyledons</taxon>
        <taxon>Gunneridae</taxon>
        <taxon>Pentapetalae</taxon>
        <taxon>rosids</taxon>
        <taxon>fabids</taxon>
        <taxon>Fabales</taxon>
        <taxon>Fabaceae</taxon>
        <taxon>Papilionoideae</taxon>
        <taxon>50 kb inversion clade</taxon>
        <taxon>NPAAA clade</taxon>
        <taxon>Hologalegina</taxon>
        <taxon>IRL clade</taxon>
        <taxon>Trifolieae</taxon>
        <taxon>Trifolium</taxon>
    </lineage>
</organism>
<dbReference type="AlphaFoldDB" id="A0A2K3N4V6"/>
<feature type="region of interest" description="Disordered" evidence="1">
    <location>
        <begin position="341"/>
        <end position="384"/>
    </location>
</feature>
<dbReference type="Proteomes" id="UP000236291">
    <property type="component" value="Unassembled WGS sequence"/>
</dbReference>
<evidence type="ECO:0000313" key="4">
    <source>
        <dbReference type="EMBL" id="PNX98024.1"/>
    </source>
</evidence>
<evidence type="ECO:0000256" key="1">
    <source>
        <dbReference type="SAM" id="MobiDB-lite"/>
    </source>
</evidence>
<comment type="caution">
    <text evidence="4">The sequence shown here is derived from an EMBL/GenBank/DDBJ whole genome shotgun (WGS) entry which is preliminary data.</text>
</comment>
<gene>
    <name evidence="4" type="ORF">L195_g021264</name>
</gene>
<accession>A0A2K3N4V6</accession>
<dbReference type="InterPro" id="IPR005162">
    <property type="entry name" value="Retrotrans_gag_dom"/>
</dbReference>
<dbReference type="Pfam" id="PF03732">
    <property type="entry name" value="Retrotrans_gag"/>
    <property type="match status" value="1"/>
</dbReference>
<dbReference type="EMBL" id="ASHM01016194">
    <property type="protein sequence ID" value="PNX98024.1"/>
    <property type="molecule type" value="Genomic_DNA"/>
</dbReference>
<name>A0A2K3N4V6_TRIPR</name>
<evidence type="ECO:0000313" key="5">
    <source>
        <dbReference type="Proteomes" id="UP000236291"/>
    </source>
</evidence>
<reference evidence="4 5" key="2">
    <citation type="journal article" date="2017" name="Front. Plant Sci.">
        <title>Gene Classification and Mining of Molecular Markers Useful in Red Clover (Trifolium pratense) Breeding.</title>
        <authorList>
            <person name="Istvanek J."/>
            <person name="Dluhosova J."/>
            <person name="Dluhos P."/>
            <person name="Patkova L."/>
            <person name="Nedelnik J."/>
            <person name="Repkova J."/>
        </authorList>
    </citation>
    <scope>NUCLEOTIDE SEQUENCE [LARGE SCALE GENOMIC DNA]</scope>
    <source>
        <strain evidence="5">cv. Tatra</strain>
        <tissue evidence="4">Young leaves</tissue>
    </source>
</reference>
<dbReference type="PANTHER" id="PTHR37610:SF97">
    <property type="entry name" value="RETROTRANSPOSON GAG DOMAIN-CONTAINING PROTEIN"/>
    <property type="match status" value="1"/>
</dbReference>
<feature type="compositionally biased region" description="Low complexity" evidence="1">
    <location>
        <begin position="341"/>
        <end position="361"/>
    </location>
</feature>
<sequence>MPPRVAPPENTDSVFFVHPSEGPNSVTVTPSLNGSNYLAWNRSMRRALGAKNKLAFVDGSMPIPDFDDLNRQAWERCNHLIHSWIINSVSDPIAQTLVFHENCIDVWLDLQERFPKVDRIRIANLRTSINNLKQGSKSVLDYFTEMKMLWEELNSHRPVPSCTCAHQCRCAAMRDARNFRLEDQVIQFLTGLNNEFAVAKTQILLMDPLPSINKVYSLIVQEDSNNQSLISVDDDSNVLVNASDVRKPQYRGKGSANGKNSNRVCTYCGRNGHTVEFCYAKHGHPNVNKGNASTKAYNDNATAPRFANSVTEVGNSSSSTGLSQEKYDQLISLLQQANLVPSAPSSNPASTSNSVSVSSVVHDGHSPHDASSAGQYLPEDDWFG</sequence>
<evidence type="ECO:0000259" key="3">
    <source>
        <dbReference type="Pfam" id="PF14244"/>
    </source>
</evidence>
<dbReference type="InterPro" id="IPR029472">
    <property type="entry name" value="Copia-like_N"/>
</dbReference>
<feature type="domain" description="Retrotransposon Copia-like N-terminal" evidence="3">
    <location>
        <begin position="18"/>
        <end position="64"/>
    </location>
</feature>